<organism evidence="1 2">
    <name type="scientific">Rotaria magnacalcarata</name>
    <dbReference type="NCBI Taxonomy" id="392030"/>
    <lineage>
        <taxon>Eukaryota</taxon>
        <taxon>Metazoa</taxon>
        <taxon>Spiralia</taxon>
        <taxon>Gnathifera</taxon>
        <taxon>Rotifera</taxon>
        <taxon>Eurotatoria</taxon>
        <taxon>Bdelloidea</taxon>
        <taxon>Philodinida</taxon>
        <taxon>Philodinidae</taxon>
        <taxon>Rotaria</taxon>
    </lineage>
</organism>
<comment type="caution">
    <text evidence="1">The sequence shown here is derived from an EMBL/GenBank/DDBJ whole genome shotgun (WGS) entry which is preliminary data.</text>
</comment>
<protein>
    <submittedName>
        <fullName evidence="1">Uncharacterized protein</fullName>
    </submittedName>
</protein>
<reference evidence="1" key="1">
    <citation type="submission" date="2021-02" db="EMBL/GenBank/DDBJ databases">
        <authorList>
            <person name="Nowell W R."/>
        </authorList>
    </citation>
    <scope>NUCLEOTIDE SEQUENCE</scope>
</reference>
<proteinExistence type="predicted"/>
<evidence type="ECO:0000313" key="2">
    <source>
        <dbReference type="Proteomes" id="UP000663842"/>
    </source>
</evidence>
<accession>A0A820L1I7</accession>
<sequence length="66" mass="7921">SVINKQDHNKNWRDHDLKRWRNGEYSNYFKRRTDEAKCIGYYGYGYHGGYGSYHGGDCLCEDNRHD</sequence>
<evidence type="ECO:0000313" key="1">
    <source>
        <dbReference type="EMBL" id="CAF4351938.1"/>
    </source>
</evidence>
<dbReference type="EMBL" id="CAJOBF010016010">
    <property type="protein sequence ID" value="CAF4351938.1"/>
    <property type="molecule type" value="Genomic_DNA"/>
</dbReference>
<gene>
    <name evidence="1" type="ORF">UXM345_LOCUS36051</name>
</gene>
<feature type="non-terminal residue" evidence="1">
    <location>
        <position position="1"/>
    </location>
</feature>
<dbReference type="Proteomes" id="UP000663842">
    <property type="component" value="Unassembled WGS sequence"/>
</dbReference>
<name>A0A820L1I7_9BILA</name>
<dbReference type="AlphaFoldDB" id="A0A820L1I7"/>